<dbReference type="InterPro" id="IPR032675">
    <property type="entry name" value="LRR_dom_sf"/>
</dbReference>
<organism evidence="1 2">
    <name type="scientific">Ganoderma sinense ZZ0214-1</name>
    <dbReference type="NCBI Taxonomy" id="1077348"/>
    <lineage>
        <taxon>Eukaryota</taxon>
        <taxon>Fungi</taxon>
        <taxon>Dikarya</taxon>
        <taxon>Basidiomycota</taxon>
        <taxon>Agaricomycotina</taxon>
        <taxon>Agaricomycetes</taxon>
        <taxon>Polyporales</taxon>
        <taxon>Polyporaceae</taxon>
        <taxon>Ganoderma</taxon>
    </lineage>
</organism>
<reference evidence="1 2" key="1">
    <citation type="journal article" date="2015" name="Sci. Rep.">
        <title>Chromosome-level genome map provides insights into diverse defense mechanisms in the medicinal fungus Ganoderma sinense.</title>
        <authorList>
            <person name="Zhu Y."/>
            <person name="Xu J."/>
            <person name="Sun C."/>
            <person name="Zhou S."/>
            <person name="Xu H."/>
            <person name="Nelson D.R."/>
            <person name="Qian J."/>
            <person name="Song J."/>
            <person name="Luo H."/>
            <person name="Xiang L."/>
            <person name="Li Y."/>
            <person name="Xu Z."/>
            <person name="Ji A."/>
            <person name="Wang L."/>
            <person name="Lu S."/>
            <person name="Hayward A."/>
            <person name="Sun W."/>
            <person name="Li X."/>
            <person name="Schwartz D.C."/>
            <person name="Wang Y."/>
            <person name="Chen S."/>
        </authorList>
    </citation>
    <scope>NUCLEOTIDE SEQUENCE [LARGE SCALE GENOMIC DNA]</scope>
    <source>
        <strain evidence="1 2">ZZ0214-1</strain>
    </source>
</reference>
<sequence length="444" mass="50413">MVVELWTDDGSHNIYTFMHMLRKTPITNHAQDGRHIRELRLVGGGRMVPNCSVQLSPWHLRCIVERCPNLRTLVLSGVLLIGPGFSSIPDIRPKLDLLKLEECEVYKKGGAKHLHYLLSLFASIDTLNLDVSWVTFWGDPAPLPTSKKVARTIKHMALPDSNVPINSVTIRNIPLDWAIALGNYLERTGEWLGESSLEEITIWPQAEIVRGLLPWPKGEEHLVNMGQFISAARVGSEIKVLRINTMDYPTMQWLDFGKNSEFDLTPPGTHVHHNRSLAEPGSVEEAYLPPRSVNMLQLDRCQGVRSLLFSFESELRGSTDTKFDLAFQAALDIVTYVHFPQLERIFFHIDPNCKSESDGQLTDPRWEDMDELLADNKFDALRSVVVVHSGEVDETLFQQLLPTMHKKGKVEYWLTNIPWWDLELEDDDEDESETASNASSITLV</sequence>
<dbReference type="AlphaFoldDB" id="A0A2G8S9V4"/>
<dbReference type="Proteomes" id="UP000230002">
    <property type="component" value="Unassembled WGS sequence"/>
</dbReference>
<comment type="caution">
    <text evidence="1">The sequence shown here is derived from an EMBL/GenBank/DDBJ whole genome shotgun (WGS) entry which is preliminary data.</text>
</comment>
<protein>
    <submittedName>
        <fullName evidence="1">Uncharacterized protein</fullName>
    </submittedName>
</protein>
<name>A0A2G8S9V4_9APHY</name>
<evidence type="ECO:0000313" key="1">
    <source>
        <dbReference type="EMBL" id="PIL30546.1"/>
    </source>
</evidence>
<dbReference type="SUPFAM" id="SSF52047">
    <property type="entry name" value="RNI-like"/>
    <property type="match status" value="1"/>
</dbReference>
<dbReference type="EMBL" id="AYKW01000014">
    <property type="protein sequence ID" value="PIL30546.1"/>
    <property type="molecule type" value="Genomic_DNA"/>
</dbReference>
<accession>A0A2G8S9V4</accession>
<proteinExistence type="predicted"/>
<dbReference type="Gene3D" id="3.80.10.10">
    <property type="entry name" value="Ribonuclease Inhibitor"/>
    <property type="match status" value="1"/>
</dbReference>
<keyword evidence="2" id="KW-1185">Reference proteome</keyword>
<gene>
    <name evidence="1" type="ORF">GSI_07246</name>
</gene>
<evidence type="ECO:0000313" key="2">
    <source>
        <dbReference type="Proteomes" id="UP000230002"/>
    </source>
</evidence>